<dbReference type="NCBIfam" id="NF005559">
    <property type="entry name" value="PRK07231.1"/>
    <property type="match status" value="1"/>
</dbReference>
<accession>A0A518RLQ7</accession>
<dbReference type="Pfam" id="PF13561">
    <property type="entry name" value="adh_short_C2"/>
    <property type="match status" value="1"/>
</dbReference>
<name>A0A518RLQ7_9SPHN</name>
<dbReference type="InterPro" id="IPR020904">
    <property type="entry name" value="Sc_DH/Rdtase_CS"/>
</dbReference>
<dbReference type="FunFam" id="3.40.50.720:FF:000084">
    <property type="entry name" value="Short-chain dehydrogenase reductase"/>
    <property type="match status" value="1"/>
</dbReference>
<dbReference type="EMBL" id="CP042239">
    <property type="protein sequence ID" value="QDX28364.1"/>
    <property type="molecule type" value="Genomic_DNA"/>
</dbReference>
<dbReference type="GO" id="GO:0016616">
    <property type="term" value="F:oxidoreductase activity, acting on the CH-OH group of donors, NAD or NADP as acceptor"/>
    <property type="evidence" value="ECO:0007669"/>
    <property type="project" value="TreeGrafter"/>
</dbReference>
<sequence length="268" mass="27429">MSAWRSWSRRCLPTSDPLAAFRLDGRTALITGPVRGIGLAIAHLFAGAGARLVLADIDVAACDALAEELGGISIPTDVGDAAAIARLAEQAETQAGGVDILVCNAGIAGQASPLHTMDEAERERLYAINLLHPLRLTGHIAPAMAARGRGSIVLLSSIAGLRGNAMLGHYGMTKAALAQLARNLAVEWGPSGVRANAIAPGLIETDWAGAILSSPERAARRLGMTPLRRAGSPDEVAATALYLASDAGGFTTGQTIVVDGGTLISDGS</sequence>
<evidence type="ECO:0000256" key="1">
    <source>
        <dbReference type="ARBA" id="ARBA00006484"/>
    </source>
</evidence>
<organism evidence="2 3">
    <name type="scientific">Sphingomonas suaedae</name>
    <dbReference type="NCBI Taxonomy" id="2599297"/>
    <lineage>
        <taxon>Bacteria</taxon>
        <taxon>Pseudomonadati</taxon>
        <taxon>Pseudomonadota</taxon>
        <taxon>Alphaproteobacteria</taxon>
        <taxon>Sphingomonadales</taxon>
        <taxon>Sphingomonadaceae</taxon>
        <taxon>Sphingomonas</taxon>
    </lineage>
</organism>
<gene>
    <name evidence="2" type="ORF">FPZ54_17765</name>
</gene>
<dbReference type="KEGG" id="ssua:FPZ54_17765"/>
<dbReference type="CDD" id="cd05233">
    <property type="entry name" value="SDR_c"/>
    <property type="match status" value="1"/>
</dbReference>
<dbReference type="OrthoDB" id="9789398at2"/>
<dbReference type="Proteomes" id="UP000318055">
    <property type="component" value="Chromosome"/>
</dbReference>
<evidence type="ECO:0000313" key="3">
    <source>
        <dbReference type="Proteomes" id="UP000318055"/>
    </source>
</evidence>
<dbReference type="PRINTS" id="PR00081">
    <property type="entry name" value="GDHRDH"/>
</dbReference>
<dbReference type="SUPFAM" id="SSF51735">
    <property type="entry name" value="NAD(P)-binding Rossmann-fold domains"/>
    <property type="match status" value="1"/>
</dbReference>
<dbReference type="AlphaFoldDB" id="A0A518RLQ7"/>
<reference evidence="2 3" key="1">
    <citation type="submission" date="2019-07" db="EMBL/GenBank/DDBJ databases">
        <title>Sphingomonas alkalisoli sp. nov., isolated from rhizosphere soil of Suaedae salsa.</title>
        <authorList>
            <person name="Zhang H."/>
            <person name="Xu L."/>
            <person name="Zhang J.-X."/>
            <person name="Sun J.-Q."/>
        </authorList>
    </citation>
    <scope>NUCLEOTIDE SEQUENCE [LARGE SCALE GENOMIC DNA]</scope>
    <source>
        <strain evidence="2 3">XS-10</strain>
    </source>
</reference>
<dbReference type="InterPro" id="IPR002347">
    <property type="entry name" value="SDR_fam"/>
</dbReference>
<dbReference type="InterPro" id="IPR036291">
    <property type="entry name" value="NAD(P)-bd_dom_sf"/>
</dbReference>
<proteinExistence type="inferred from homology"/>
<dbReference type="Gene3D" id="3.40.50.720">
    <property type="entry name" value="NAD(P)-binding Rossmann-like Domain"/>
    <property type="match status" value="1"/>
</dbReference>
<dbReference type="PRINTS" id="PR00080">
    <property type="entry name" value="SDRFAMILY"/>
</dbReference>
<dbReference type="PANTHER" id="PTHR42760">
    <property type="entry name" value="SHORT-CHAIN DEHYDROGENASES/REDUCTASES FAMILY MEMBER"/>
    <property type="match status" value="1"/>
</dbReference>
<protein>
    <submittedName>
        <fullName evidence="2">SDR family oxidoreductase</fullName>
    </submittedName>
</protein>
<comment type="similarity">
    <text evidence="1">Belongs to the short-chain dehydrogenases/reductases (SDR) family.</text>
</comment>
<evidence type="ECO:0000313" key="2">
    <source>
        <dbReference type="EMBL" id="QDX28364.1"/>
    </source>
</evidence>
<dbReference type="PROSITE" id="PS00061">
    <property type="entry name" value="ADH_SHORT"/>
    <property type="match status" value="1"/>
</dbReference>
<keyword evidence="3" id="KW-1185">Reference proteome</keyword>